<dbReference type="Proteomes" id="UP001597468">
    <property type="component" value="Unassembled WGS sequence"/>
</dbReference>
<reference evidence="4" key="1">
    <citation type="journal article" date="2019" name="Int. J. Syst. Evol. Microbiol.">
        <title>The Global Catalogue of Microorganisms (GCM) 10K type strain sequencing project: providing services to taxonomists for standard genome sequencing and annotation.</title>
        <authorList>
            <consortium name="The Broad Institute Genomics Platform"/>
            <consortium name="The Broad Institute Genome Sequencing Center for Infectious Disease"/>
            <person name="Wu L."/>
            <person name="Ma J."/>
        </authorList>
    </citation>
    <scope>NUCLEOTIDE SEQUENCE [LARGE SCALE GENOMIC DNA]</scope>
    <source>
        <strain evidence="4">KCTC 42585</strain>
    </source>
</reference>
<sequence length="184" mass="20280">MIKKLLLLFFLSLGSIAYSQVDFGIKAGLNIARADYNIRDANPEGRPGLFFGSVVDFYLSERFSLQPELSYSREGIRDGSIDFLNIPVALKWYFAEGIHLNAGPQLGIVVDAEGGTTGLNNLNFSGLVGLGYETPGGFMFDTRFVQGITSIIDKDFRIDSGMGYMISGIKAWTQTLQFSIGYKF</sequence>
<dbReference type="RefSeq" id="WP_380749257.1">
    <property type="nucleotide sequence ID" value="NZ_JBHULT010000006.1"/>
</dbReference>
<feature type="domain" description="Outer membrane protein beta-barrel" evidence="2">
    <location>
        <begin position="20"/>
        <end position="152"/>
    </location>
</feature>
<gene>
    <name evidence="3" type="ORF">ACFSTG_05355</name>
</gene>
<evidence type="ECO:0000313" key="4">
    <source>
        <dbReference type="Proteomes" id="UP001597468"/>
    </source>
</evidence>
<keyword evidence="1" id="KW-0732">Signal</keyword>
<dbReference type="Pfam" id="PF13568">
    <property type="entry name" value="OMP_b-brl_2"/>
    <property type="match status" value="1"/>
</dbReference>
<evidence type="ECO:0000313" key="3">
    <source>
        <dbReference type="EMBL" id="MFD2517313.1"/>
    </source>
</evidence>
<comment type="caution">
    <text evidence="3">The sequence shown here is derived from an EMBL/GenBank/DDBJ whole genome shotgun (WGS) entry which is preliminary data.</text>
</comment>
<keyword evidence="4" id="KW-1185">Reference proteome</keyword>
<feature type="signal peptide" evidence="1">
    <location>
        <begin position="1"/>
        <end position="19"/>
    </location>
</feature>
<evidence type="ECO:0000259" key="2">
    <source>
        <dbReference type="Pfam" id="PF13568"/>
    </source>
</evidence>
<organism evidence="3 4">
    <name type="scientific">Salinimicrobium flavum</name>
    <dbReference type="NCBI Taxonomy" id="1737065"/>
    <lineage>
        <taxon>Bacteria</taxon>
        <taxon>Pseudomonadati</taxon>
        <taxon>Bacteroidota</taxon>
        <taxon>Flavobacteriia</taxon>
        <taxon>Flavobacteriales</taxon>
        <taxon>Flavobacteriaceae</taxon>
        <taxon>Salinimicrobium</taxon>
    </lineage>
</organism>
<proteinExistence type="predicted"/>
<dbReference type="InterPro" id="IPR025665">
    <property type="entry name" value="Beta-barrel_OMP_2"/>
</dbReference>
<feature type="chain" id="PRO_5047423439" evidence="1">
    <location>
        <begin position="20"/>
        <end position="184"/>
    </location>
</feature>
<accession>A0ABW5IVA5</accession>
<protein>
    <submittedName>
        <fullName evidence="3">Porin family protein</fullName>
    </submittedName>
</protein>
<evidence type="ECO:0000256" key="1">
    <source>
        <dbReference type="SAM" id="SignalP"/>
    </source>
</evidence>
<name>A0ABW5IVA5_9FLAO</name>
<dbReference type="EMBL" id="JBHULT010000006">
    <property type="protein sequence ID" value="MFD2517313.1"/>
    <property type="molecule type" value="Genomic_DNA"/>
</dbReference>